<gene>
    <name evidence="1" type="ORF">PAERUG_P19_London_7_VIM_2_05_10_06455</name>
</gene>
<dbReference type="Proteomes" id="UP000045039">
    <property type="component" value="Unassembled WGS sequence"/>
</dbReference>
<dbReference type="EMBL" id="CVVU01000265">
    <property type="protein sequence ID" value="CRQ03419.1"/>
    <property type="molecule type" value="Genomic_DNA"/>
</dbReference>
<accession>A0A9P1RAU1</accession>
<reference evidence="2" key="1">
    <citation type="submission" date="2015-06" db="EMBL/GenBank/DDBJ databases">
        <authorList>
            <person name="Radhakrishnan Rajesh"/>
            <person name="Underwood Anthony"/>
            <person name="Al-Shahib Ali"/>
        </authorList>
    </citation>
    <scope>NUCLEOTIDE SEQUENCE [LARGE SCALE GENOMIC DNA]</scope>
    <source>
        <strain evidence="2">P19_London_7_VIM_2_05_10</strain>
    </source>
</reference>
<dbReference type="AlphaFoldDB" id="A0A9P1RAU1"/>
<dbReference type="RefSeq" id="WP_012074151.1">
    <property type="nucleotide sequence ID" value="NZ_BSBA01000009.1"/>
</dbReference>
<evidence type="ECO:0000313" key="2">
    <source>
        <dbReference type="Proteomes" id="UP000045039"/>
    </source>
</evidence>
<comment type="caution">
    <text evidence="1">The sequence shown here is derived from an EMBL/GenBank/DDBJ whole genome shotgun (WGS) entry which is preliminary data.</text>
</comment>
<organism evidence="1 2">
    <name type="scientific">Pseudomonas aeruginosa</name>
    <dbReference type="NCBI Taxonomy" id="287"/>
    <lineage>
        <taxon>Bacteria</taxon>
        <taxon>Pseudomonadati</taxon>
        <taxon>Pseudomonadota</taxon>
        <taxon>Gammaproteobacteria</taxon>
        <taxon>Pseudomonadales</taxon>
        <taxon>Pseudomonadaceae</taxon>
        <taxon>Pseudomonas</taxon>
    </lineage>
</organism>
<proteinExistence type="predicted"/>
<sequence length="69" mass="7771">MEFQTVNLTSIREGLDDSRYVMKFIGAAVCHGQLGVEERLGAQIVMEWLDQRMNDTASTLLVQDRKAPS</sequence>
<evidence type="ECO:0000313" key="1">
    <source>
        <dbReference type="EMBL" id="CRQ03419.1"/>
    </source>
</evidence>
<name>A0A9P1RAU1_PSEAI</name>
<protein>
    <submittedName>
        <fullName evidence="1">Uncharacterized protein</fullName>
    </submittedName>
</protein>